<dbReference type="eggNOG" id="ENOG502SPSJ">
    <property type="taxonomic scope" value="Eukaryota"/>
</dbReference>
<accession>D8QKX2</accession>
<sequence length="204" mass="22887">MSFNFEAYNVTLGVHRDKGSPSLGFNESSLRAALIDSRPLPETYRLVPSPVPVLGDVTNRVKTEAQERIIWFDHADGRRGVRLQFLHPHSQSIVKKVVKNADDPVFSMLDRKRITIVIAWPGYENVSFSTELDLVTPYGPVTRGIVAHAVSSAMAHFMEKVKNTVGLDPVWKISHNRIQLKDVILLSLWTADTSVWHANFALST</sequence>
<dbReference type="Proteomes" id="UP000007431">
    <property type="component" value="Unassembled WGS sequence"/>
</dbReference>
<evidence type="ECO:0000313" key="1">
    <source>
        <dbReference type="EMBL" id="EFI91504.1"/>
    </source>
</evidence>
<gene>
    <name evidence="1" type="ORF">SCHCODRAFT_238606</name>
</gene>
<dbReference type="GeneID" id="9593047"/>
<dbReference type="OMA" id="YEHIEWI"/>
<dbReference type="InParanoid" id="D8QKX2"/>
<dbReference type="EMBL" id="GL377317">
    <property type="protein sequence ID" value="EFI91504.1"/>
    <property type="molecule type" value="Genomic_DNA"/>
</dbReference>
<protein>
    <submittedName>
        <fullName evidence="1">Uncharacterized protein</fullName>
    </submittedName>
</protein>
<dbReference type="HOGENOM" id="CLU_1343939_0_0_1"/>
<organism evidence="2">
    <name type="scientific">Schizophyllum commune (strain H4-8 / FGSC 9210)</name>
    <name type="common">Split gill fungus</name>
    <dbReference type="NCBI Taxonomy" id="578458"/>
    <lineage>
        <taxon>Eukaryota</taxon>
        <taxon>Fungi</taxon>
        <taxon>Dikarya</taxon>
        <taxon>Basidiomycota</taxon>
        <taxon>Agaricomycotina</taxon>
        <taxon>Agaricomycetes</taxon>
        <taxon>Agaricomycetidae</taxon>
        <taxon>Agaricales</taxon>
        <taxon>Schizophyllaceae</taxon>
        <taxon>Schizophyllum</taxon>
    </lineage>
</organism>
<proteinExistence type="predicted"/>
<dbReference type="KEGG" id="scm:SCHCO_02593950"/>
<dbReference type="AlphaFoldDB" id="D8QKX2"/>
<dbReference type="VEuPathDB" id="FungiDB:SCHCODRAFT_02593950"/>
<dbReference type="RefSeq" id="XP_003026407.1">
    <property type="nucleotide sequence ID" value="XM_003026361.1"/>
</dbReference>
<dbReference type="OrthoDB" id="2662268at2759"/>
<name>D8QKX2_SCHCM</name>
<reference evidence="1 2" key="1">
    <citation type="journal article" date="2010" name="Nat. Biotechnol.">
        <title>Genome sequence of the model mushroom Schizophyllum commune.</title>
        <authorList>
            <person name="Ohm R.A."/>
            <person name="de Jong J.F."/>
            <person name="Lugones L.G."/>
            <person name="Aerts A."/>
            <person name="Kothe E."/>
            <person name="Stajich J.E."/>
            <person name="de Vries R.P."/>
            <person name="Record E."/>
            <person name="Levasseur A."/>
            <person name="Baker S.E."/>
            <person name="Bartholomew K.A."/>
            <person name="Coutinho P.M."/>
            <person name="Erdmann S."/>
            <person name="Fowler T.J."/>
            <person name="Gathman A.C."/>
            <person name="Lombard V."/>
            <person name="Henrissat B."/>
            <person name="Knabe N."/>
            <person name="Kuees U."/>
            <person name="Lilly W.W."/>
            <person name="Lindquist E."/>
            <person name="Lucas S."/>
            <person name="Magnuson J.K."/>
            <person name="Piumi F."/>
            <person name="Raudaskoski M."/>
            <person name="Salamov A."/>
            <person name="Schmutz J."/>
            <person name="Schwarze F.W.M.R."/>
            <person name="vanKuyk P.A."/>
            <person name="Horton J.S."/>
            <person name="Grigoriev I.V."/>
            <person name="Woesten H.A.B."/>
        </authorList>
    </citation>
    <scope>NUCLEOTIDE SEQUENCE [LARGE SCALE GENOMIC DNA]</scope>
    <source>
        <strain evidence="2">H4-8 / FGSC 9210</strain>
    </source>
</reference>
<keyword evidence="2" id="KW-1185">Reference proteome</keyword>
<evidence type="ECO:0000313" key="2">
    <source>
        <dbReference type="Proteomes" id="UP000007431"/>
    </source>
</evidence>